<accession>A0A1F6GZ09</accession>
<dbReference type="SUPFAM" id="SSF75169">
    <property type="entry name" value="DsrEFH-like"/>
    <property type="match status" value="1"/>
</dbReference>
<evidence type="ECO:0008006" key="3">
    <source>
        <dbReference type="Google" id="ProtNLM"/>
    </source>
</evidence>
<comment type="caution">
    <text evidence="1">The sequence shown here is derived from an EMBL/GenBank/DDBJ whole genome shotgun (WGS) entry which is preliminary data.</text>
</comment>
<dbReference type="AlphaFoldDB" id="A0A1F6GZ09"/>
<reference evidence="1 2" key="1">
    <citation type="journal article" date="2016" name="Nat. Commun.">
        <title>Thousands of microbial genomes shed light on interconnected biogeochemical processes in an aquifer system.</title>
        <authorList>
            <person name="Anantharaman K."/>
            <person name="Brown C.T."/>
            <person name="Hug L.A."/>
            <person name="Sharon I."/>
            <person name="Castelle C.J."/>
            <person name="Probst A.J."/>
            <person name="Thomas B.C."/>
            <person name="Singh A."/>
            <person name="Wilkins M.J."/>
            <person name="Karaoz U."/>
            <person name="Brodie E.L."/>
            <person name="Williams K.H."/>
            <person name="Hubbard S.S."/>
            <person name="Banfield J.F."/>
        </authorList>
    </citation>
    <scope>NUCLEOTIDE SEQUENCE [LARGE SCALE GENOMIC DNA]</scope>
</reference>
<gene>
    <name evidence="1" type="ORF">A2557_02655</name>
</gene>
<evidence type="ECO:0000313" key="1">
    <source>
        <dbReference type="EMBL" id="OGH03403.1"/>
    </source>
</evidence>
<organism evidence="1 2">
    <name type="scientific">Candidatus Lambdaproteobacteria bacterium RIFOXYD2_FULL_56_26</name>
    <dbReference type="NCBI Taxonomy" id="1817773"/>
    <lineage>
        <taxon>Bacteria</taxon>
        <taxon>Pseudomonadati</taxon>
        <taxon>Pseudomonadota</taxon>
        <taxon>Candidatus Lambdaproteobacteria</taxon>
    </lineage>
</organism>
<dbReference type="InterPro" id="IPR027396">
    <property type="entry name" value="DsrEFH-like"/>
</dbReference>
<dbReference type="Proteomes" id="UP000177583">
    <property type="component" value="Unassembled WGS sequence"/>
</dbReference>
<name>A0A1F6GZ09_9PROT</name>
<dbReference type="EMBL" id="MFNF01000017">
    <property type="protein sequence ID" value="OGH03403.1"/>
    <property type="molecule type" value="Genomic_DNA"/>
</dbReference>
<sequence length="99" mass="10872">MKLGILVVNGDQKNHLEGLARAALERGWSVKVFLNDDGVRLLEDPLLPELAQAGAGISFCETSARSLKIALEKVPRSLKRGTQLQHAMLHQFSDQIVVL</sequence>
<protein>
    <recommendedName>
        <fullName evidence="3">DsrE family protein</fullName>
    </recommendedName>
</protein>
<proteinExistence type="predicted"/>
<evidence type="ECO:0000313" key="2">
    <source>
        <dbReference type="Proteomes" id="UP000177583"/>
    </source>
</evidence>